<keyword evidence="4" id="KW-1185">Reference proteome</keyword>
<evidence type="ECO:0008006" key="5">
    <source>
        <dbReference type="Google" id="ProtNLM"/>
    </source>
</evidence>
<evidence type="ECO:0000313" key="4">
    <source>
        <dbReference type="Proteomes" id="UP000773064"/>
    </source>
</evidence>
<dbReference type="Proteomes" id="UP000773064">
    <property type="component" value="Unassembled WGS sequence"/>
</dbReference>
<evidence type="ECO:0000256" key="2">
    <source>
        <dbReference type="SAM" id="Phobius"/>
    </source>
</evidence>
<feature type="transmembrane region" description="Helical" evidence="2">
    <location>
        <begin position="31"/>
        <end position="52"/>
    </location>
</feature>
<proteinExistence type="predicted"/>
<keyword evidence="2" id="KW-0472">Membrane</keyword>
<protein>
    <recommendedName>
        <fullName evidence="5">Lipoprotein</fullName>
    </recommendedName>
</protein>
<keyword evidence="2" id="KW-0812">Transmembrane</keyword>
<evidence type="ECO:0000313" key="3">
    <source>
        <dbReference type="EMBL" id="MBT1172070.1"/>
    </source>
</evidence>
<gene>
    <name evidence="3" type="ORF">JS528_01570</name>
</gene>
<reference evidence="3 4" key="1">
    <citation type="journal article" date="2021" name="Environ. Microbiol.">
        <title>Genetic insights into the dark matter of the mammalian gut microbiota through targeted genome reconstruction.</title>
        <authorList>
            <person name="Lugli G.A."/>
            <person name="Alessandri G."/>
            <person name="Milani C."/>
            <person name="Viappiani A."/>
            <person name="Fontana F."/>
            <person name="Tarracchini C."/>
            <person name="Mancabelli L."/>
            <person name="Argentini C."/>
            <person name="Ruiz L."/>
            <person name="Margolles A."/>
            <person name="van Sinderen D."/>
            <person name="Turroni F."/>
            <person name="Ventura M."/>
        </authorList>
    </citation>
    <scope>NUCLEOTIDE SEQUENCE [LARGE SCALE GENOMIC DNA]</scope>
    <source>
        <strain evidence="3 4">MA2</strain>
    </source>
</reference>
<organism evidence="3 4">
    <name type="scientific">Bifidobacterium santillanense</name>
    <dbReference type="NCBI Taxonomy" id="2809028"/>
    <lineage>
        <taxon>Bacteria</taxon>
        <taxon>Bacillati</taxon>
        <taxon>Actinomycetota</taxon>
        <taxon>Actinomycetes</taxon>
        <taxon>Bifidobacteriales</taxon>
        <taxon>Bifidobacteriaceae</taxon>
        <taxon>Bifidobacterium</taxon>
    </lineage>
</organism>
<keyword evidence="2" id="KW-1133">Transmembrane helix</keyword>
<feature type="region of interest" description="Disordered" evidence="1">
    <location>
        <begin position="1"/>
        <end position="26"/>
    </location>
</feature>
<sequence>MTRHTHTHEEVTREDRAAPAHPTGSARRRRLIAAAGAIVAMSMALAGCGLGVTTNTDGTGTNDASTGDPTFTGAWAEDFRLQYDGATAAGNTFAQDVLRDGSITEAEATEAAGRFKSCMADAGYHYDYVNPDGGMQMQGGDWSDTEEQRHRDAEQACDESSGMRWISALYAAVLKDPDGELRDRDPEQANHDLAACLKRHGVVGDDFDESTMPGVDESGDTAYRFNQQFTEPGGKYYSAQSEQLYYLCLADPRQ</sequence>
<feature type="compositionally biased region" description="Basic and acidic residues" evidence="1">
    <location>
        <begin position="7"/>
        <end position="18"/>
    </location>
</feature>
<dbReference type="RefSeq" id="WP_214357341.1">
    <property type="nucleotide sequence ID" value="NZ_JAFEJS010000001.1"/>
</dbReference>
<comment type="caution">
    <text evidence="3">The sequence shown here is derived from an EMBL/GenBank/DDBJ whole genome shotgun (WGS) entry which is preliminary data.</text>
</comment>
<dbReference type="EMBL" id="JAFEJS010000001">
    <property type="protein sequence ID" value="MBT1172070.1"/>
    <property type="molecule type" value="Genomic_DNA"/>
</dbReference>
<accession>A0ABS5UMD7</accession>
<name>A0ABS5UMD7_9BIFI</name>
<evidence type="ECO:0000256" key="1">
    <source>
        <dbReference type="SAM" id="MobiDB-lite"/>
    </source>
</evidence>